<dbReference type="AlphaFoldDB" id="A0A183AYU4"/>
<accession>A0A183AYU4</accession>
<evidence type="ECO:0000313" key="3">
    <source>
        <dbReference type="WBParaSite" id="ECPE_0001216501-mRNA-1"/>
    </source>
</evidence>
<dbReference type="EMBL" id="UZAN01052208">
    <property type="protein sequence ID" value="VDP89374.1"/>
    <property type="molecule type" value="Genomic_DNA"/>
</dbReference>
<name>A0A183AYU4_9TREM</name>
<reference evidence="1 2" key="2">
    <citation type="submission" date="2018-11" db="EMBL/GenBank/DDBJ databases">
        <authorList>
            <consortium name="Pathogen Informatics"/>
        </authorList>
    </citation>
    <scope>NUCLEOTIDE SEQUENCE [LARGE SCALE GENOMIC DNA]</scope>
    <source>
        <strain evidence="1 2">Egypt</strain>
    </source>
</reference>
<keyword evidence="2" id="KW-1185">Reference proteome</keyword>
<protein>
    <submittedName>
        <fullName evidence="3">Prevent-host-death protein</fullName>
    </submittedName>
</protein>
<reference evidence="3" key="1">
    <citation type="submission" date="2016-06" db="UniProtKB">
        <authorList>
            <consortium name="WormBaseParasite"/>
        </authorList>
    </citation>
    <scope>IDENTIFICATION</scope>
</reference>
<gene>
    <name evidence="1" type="ORF">ECPE_LOCUS12129</name>
</gene>
<dbReference type="OrthoDB" id="10029313at2759"/>
<evidence type="ECO:0000313" key="2">
    <source>
        <dbReference type="Proteomes" id="UP000272942"/>
    </source>
</evidence>
<organism evidence="3">
    <name type="scientific">Echinostoma caproni</name>
    <dbReference type="NCBI Taxonomy" id="27848"/>
    <lineage>
        <taxon>Eukaryota</taxon>
        <taxon>Metazoa</taxon>
        <taxon>Spiralia</taxon>
        <taxon>Lophotrochozoa</taxon>
        <taxon>Platyhelminthes</taxon>
        <taxon>Trematoda</taxon>
        <taxon>Digenea</taxon>
        <taxon>Plagiorchiida</taxon>
        <taxon>Echinostomata</taxon>
        <taxon>Echinostomatoidea</taxon>
        <taxon>Echinostomatidae</taxon>
        <taxon>Echinostoma</taxon>
    </lineage>
</organism>
<dbReference type="WBParaSite" id="ECPE_0001216501-mRNA-1">
    <property type="protein sequence ID" value="ECPE_0001216501-mRNA-1"/>
    <property type="gene ID" value="ECPE_0001216501"/>
</dbReference>
<sequence>MQQRTILTEAHLMALKELKSNEKVVVLRPDKGFGVVVMDKVCYKEKMVSILNDERKFRVDKTEDDPQELEKKITIE</sequence>
<evidence type="ECO:0000313" key="1">
    <source>
        <dbReference type="EMBL" id="VDP89374.1"/>
    </source>
</evidence>
<proteinExistence type="predicted"/>
<dbReference type="Proteomes" id="UP000272942">
    <property type="component" value="Unassembled WGS sequence"/>
</dbReference>